<evidence type="ECO:0000313" key="2">
    <source>
        <dbReference type="Proteomes" id="UP001430953"/>
    </source>
</evidence>
<name>A0AAW2G039_9HYME</name>
<reference evidence="1 2" key="1">
    <citation type="submission" date="2023-03" db="EMBL/GenBank/DDBJ databases">
        <title>High recombination rates correlate with genetic variation in Cardiocondyla obscurior ants.</title>
        <authorList>
            <person name="Errbii M."/>
        </authorList>
    </citation>
    <scope>NUCLEOTIDE SEQUENCE [LARGE SCALE GENOMIC DNA]</scope>
    <source>
        <strain evidence="1">Alpha-2009</strain>
        <tissue evidence="1">Whole body</tissue>
    </source>
</reference>
<comment type="caution">
    <text evidence="1">The sequence shown here is derived from an EMBL/GenBank/DDBJ whole genome shotgun (WGS) entry which is preliminary data.</text>
</comment>
<dbReference type="AlphaFoldDB" id="A0AAW2G039"/>
<accession>A0AAW2G039</accession>
<protein>
    <submittedName>
        <fullName evidence="1">Uncharacterized protein</fullName>
    </submittedName>
</protein>
<dbReference type="EMBL" id="JADYXP020000007">
    <property type="protein sequence ID" value="KAL0120404.1"/>
    <property type="molecule type" value="Genomic_DNA"/>
</dbReference>
<keyword evidence="2" id="KW-1185">Reference proteome</keyword>
<evidence type="ECO:0000313" key="1">
    <source>
        <dbReference type="EMBL" id="KAL0120404.1"/>
    </source>
</evidence>
<gene>
    <name evidence="1" type="ORF">PUN28_008232</name>
</gene>
<proteinExistence type="predicted"/>
<dbReference type="Proteomes" id="UP001430953">
    <property type="component" value="Unassembled WGS sequence"/>
</dbReference>
<sequence>MSRGIRIFMGYRQSTLLNVVFSEAHEPLLLLRTALAEDRRLIDQLEALRDESELFNTSNLFCGSLLLLAFTELEKKLRFSDPLTGPVMLLGDI</sequence>
<organism evidence="1 2">
    <name type="scientific">Cardiocondyla obscurior</name>
    <dbReference type="NCBI Taxonomy" id="286306"/>
    <lineage>
        <taxon>Eukaryota</taxon>
        <taxon>Metazoa</taxon>
        <taxon>Ecdysozoa</taxon>
        <taxon>Arthropoda</taxon>
        <taxon>Hexapoda</taxon>
        <taxon>Insecta</taxon>
        <taxon>Pterygota</taxon>
        <taxon>Neoptera</taxon>
        <taxon>Endopterygota</taxon>
        <taxon>Hymenoptera</taxon>
        <taxon>Apocrita</taxon>
        <taxon>Aculeata</taxon>
        <taxon>Formicoidea</taxon>
        <taxon>Formicidae</taxon>
        <taxon>Myrmicinae</taxon>
        <taxon>Cardiocondyla</taxon>
    </lineage>
</organism>